<dbReference type="EMBL" id="JBFMKM010000003">
    <property type="protein sequence ID" value="KAL1310581.1"/>
    <property type="molecule type" value="Genomic_DNA"/>
</dbReference>
<dbReference type="Gene3D" id="2.40.160.120">
    <property type="match status" value="1"/>
</dbReference>
<feature type="domain" description="PH" evidence="6">
    <location>
        <begin position="220"/>
        <end position="314"/>
    </location>
</feature>
<evidence type="ECO:0000256" key="1">
    <source>
        <dbReference type="ARBA" id="ARBA00008842"/>
    </source>
</evidence>
<feature type="region of interest" description="Disordered" evidence="5">
    <location>
        <begin position="148"/>
        <end position="211"/>
    </location>
</feature>
<evidence type="ECO:0000313" key="9">
    <source>
        <dbReference type="Proteomes" id="UP001562354"/>
    </source>
</evidence>
<feature type="region of interest" description="Disordered" evidence="5">
    <location>
        <begin position="517"/>
        <end position="590"/>
    </location>
</feature>
<dbReference type="PANTHER" id="PTHR10972">
    <property type="entry name" value="OXYSTEROL-BINDING PROTEIN-RELATED"/>
    <property type="match status" value="1"/>
</dbReference>
<keyword evidence="2" id="KW-0813">Transport</keyword>
<keyword evidence="9" id="KW-1185">Reference proteome</keyword>
<evidence type="ECO:0000256" key="3">
    <source>
        <dbReference type="ARBA" id="ARBA00023055"/>
    </source>
</evidence>
<evidence type="ECO:0000259" key="7">
    <source>
        <dbReference type="PROSITE" id="PS50866"/>
    </source>
</evidence>
<feature type="region of interest" description="Disordered" evidence="5">
    <location>
        <begin position="51"/>
        <end position="81"/>
    </location>
</feature>
<dbReference type="GeneID" id="95974562"/>
<reference evidence="8 9" key="1">
    <citation type="submission" date="2024-07" db="EMBL/GenBank/DDBJ databases">
        <title>Draft sequence of the Neodothiora populina.</title>
        <authorList>
            <person name="Drown D.D."/>
            <person name="Schuette U.S."/>
            <person name="Buechlein A.B."/>
            <person name="Rusch D.R."/>
            <person name="Winton L.W."/>
            <person name="Adams G.A."/>
        </authorList>
    </citation>
    <scope>NUCLEOTIDE SEQUENCE [LARGE SCALE GENOMIC DNA]</scope>
    <source>
        <strain evidence="8 9">CPC 39397</strain>
    </source>
</reference>
<evidence type="ECO:0008006" key="10">
    <source>
        <dbReference type="Google" id="ProtNLM"/>
    </source>
</evidence>
<dbReference type="PANTHER" id="PTHR10972:SF203">
    <property type="entry name" value="OXYSTEROL-BINDING PROTEIN HOMOLOG 3"/>
    <property type="match status" value="1"/>
</dbReference>
<dbReference type="InterPro" id="IPR009038">
    <property type="entry name" value="GOLD_dom"/>
</dbReference>
<dbReference type="InterPro" id="IPR011993">
    <property type="entry name" value="PH-like_dom_sf"/>
</dbReference>
<feature type="compositionally biased region" description="Polar residues" evidence="5">
    <location>
        <begin position="418"/>
        <end position="427"/>
    </location>
</feature>
<evidence type="ECO:0000256" key="2">
    <source>
        <dbReference type="ARBA" id="ARBA00022448"/>
    </source>
</evidence>
<accession>A0ABR3PM01</accession>
<evidence type="ECO:0000256" key="5">
    <source>
        <dbReference type="SAM" id="MobiDB-lite"/>
    </source>
</evidence>
<feature type="region of interest" description="Disordered" evidence="5">
    <location>
        <begin position="370"/>
        <end position="394"/>
    </location>
</feature>
<gene>
    <name evidence="8" type="ORF">AAFC00_000859</name>
</gene>
<organism evidence="8 9">
    <name type="scientific">Neodothiora populina</name>
    <dbReference type="NCBI Taxonomy" id="2781224"/>
    <lineage>
        <taxon>Eukaryota</taxon>
        <taxon>Fungi</taxon>
        <taxon>Dikarya</taxon>
        <taxon>Ascomycota</taxon>
        <taxon>Pezizomycotina</taxon>
        <taxon>Dothideomycetes</taxon>
        <taxon>Dothideomycetidae</taxon>
        <taxon>Dothideales</taxon>
        <taxon>Dothioraceae</taxon>
        <taxon>Neodothiora</taxon>
    </lineage>
</organism>
<evidence type="ECO:0000313" key="8">
    <source>
        <dbReference type="EMBL" id="KAL1310581.1"/>
    </source>
</evidence>
<feature type="compositionally biased region" description="Polar residues" evidence="5">
    <location>
        <begin position="456"/>
        <end position="471"/>
    </location>
</feature>
<dbReference type="InterPro" id="IPR001849">
    <property type="entry name" value="PH_domain"/>
</dbReference>
<sequence>MENVQIHSRSYIVRWVHVAEGHSITWSVQPHKKSINFGIFKHPGAKSDLSANDGLDSGEAISPTGDDKSKRRGSVSVGGKHGSNTIIEKLQHIGLKCVDWVGNCEADKVSMGTYDVPAGQEGTYGLVFDNTFSKTVSKTATFVLMTHPTNAPPKSKALLTPASQNPPPTANGASGKSPGLRPTTASTETLDRDTALQPPVEASQPARQRRNTIGNSLEILDIHTGIMWKKRRKKGQGWAKRFFSLDFTSSTLSYYRDRHSSALRGAVPLSLAAVGADENTREFSIDSGAEVWHLKASNTKEFEEWKWALEKASNASIHTPGPGTPAGLQTSYPFAPANSEQLGNVEWEKAESLLSRISGSRDALRRLAQDTEPKATSNGLSNAESASPSGLSLESASNPFFADADEAVPERRSFWQRKASNASTSPANFKRKASAQQLSVPGTPPVPQSSPSPGSLNVSKVRPSTANSVASQAPPLGDVHDRCVALLKDLDAVVTDFSALLTETKARRLPNKPSMISRMSIDSTASSEEFFDAEDRRPAGPVETPSQLLTIRRSSDQRSGEAEPQDTSSVADDSESSSDAGDSNTSSSLAGAAVDPATASSLFPVKPRTLAATMAHPTKWRISIPPPKQPPPSLVSFLRKNAGKDLSTVSMPVSANEPLSALQRLAEPFEAAELLHTAASLDKPDQAADRLLYVAAFAVTNFASNRVKERAQRKPFNPMLGETYELVRSDLGFRFVSEKVVHRPVRMAWQADALSGKWSLSQSAQPTQKFWGKSAELNTEGRMRLALHDASESGEHYSWALATAYLRNVIAGEKYIEPTASMTILNETTGMKAVATFKAAGMFSGRSEDVSVALYEAGSTTPMSLGLNGKWTSSLTRTDSEAIVWDAAPLVENANKNWGFTTFAAALNQISSSDQKLLPPTDSRLRPDQRALEEGQLDEAEALKARLEERQRARRKVFESHGSEWKPRFFEKLDTAEQGASDEEVWILRVGREGYWECRERNSWEGVSRVFEV</sequence>
<dbReference type="SMART" id="SM00233">
    <property type="entry name" value="PH"/>
    <property type="match status" value="1"/>
</dbReference>
<feature type="compositionally biased region" description="Low complexity" evidence="5">
    <location>
        <begin position="566"/>
        <end position="588"/>
    </location>
</feature>
<dbReference type="Gene3D" id="2.30.29.30">
    <property type="entry name" value="Pleckstrin-homology domain (PH domain)/Phosphotyrosine-binding domain (PTB)"/>
    <property type="match status" value="1"/>
</dbReference>
<evidence type="ECO:0000256" key="4">
    <source>
        <dbReference type="ARBA" id="ARBA00023121"/>
    </source>
</evidence>
<dbReference type="Pfam" id="PF01237">
    <property type="entry name" value="Oxysterol_BP"/>
    <property type="match status" value="1"/>
</dbReference>
<dbReference type="SUPFAM" id="SSF144000">
    <property type="entry name" value="Oxysterol-binding protein-like"/>
    <property type="match status" value="1"/>
</dbReference>
<protein>
    <recommendedName>
        <fullName evidence="10">Oxysterol binding protein</fullName>
    </recommendedName>
</protein>
<comment type="similarity">
    <text evidence="1">Belongs to the OSBP family.</text>
</comment>
<comment type="caution">
    <text evidence="8">The sequence shown here is derived from an EMBL/GenBank/DDBJ whole genome shotgun (WGS) entry which is preliminary data.</text>
</comment>
<feature type="domain" description="GOLD" evidence="7">
    <location>
        <begin position="1"/>
        <end position="146"/>
    </location>
</feature>
<dbReference type="Pfam" id="PF15409">
    <property type="entry name" value="PH_8"/>
    <property type="match status" value="1"/>
</dbReference>
<dbReference type="Gene3D" id="3.30.70.3490">
    <property type="match status" value="1"/>
</dbReference>
<dbReference type="CDD" id="cd13289">
    <property type="entry name" value="PH_Osh3p_yeast"/>
    <property type="match status" value="1"/>
</dbReference>
<dbReference type="PROSITE" id="PS50003">
    <property type="entry name" value="PH_DOMAIN"/>
    <property type="match status" value="1"/>
</dbReference>
<feature type="region of interest" description="Disordered" evidence="5">
    <location>
        <begin position="417"/>
        <end position="476"/>
    </location>
</feature>
<dbReference type="SUPFAM" id="SSF101576">
    <property type="entry name" value="Supernatant protein factor (SPF), C-terminal domain"/>
    <property type="match status" value="1"/>
</dbReference>
<dbReference type="InterPro" id="IPR041680">
    <property type="entry name" value="PH_8"/>
</dbReference>
<dbReference type="PROSITE" id="PS50866">
    <property type="entry name" value="GOLD"/>
    <property type="match status" value="1"/>
</dbReference>
<feature type="compositionally biased region" description="Polar residues" evidence="5">
    <location>
        <begin position="374"/>
        <end position="394"/>
    </location>
</feature>
<dbReference type="InterPro" id="IPR000648">
    <property type="entry name" value="Oxysterol-bd"/>
</dbReference>
<proteinExistence type="inferred from homology"/>
<dbReference type="Proteomes" id="UP001562354">
    <property type="component" value="Unassembled WGS sequence"/>
</dbReference>
<name>A0ABR3PM01_9PEZI</name>
<dbReference type="InterPro" id="IPR036598">
    <property type="entry name" value="GOLD_dom_sf"/>
</dbReference>
<keyword evidence="3" id="KW-0445">Lipid transport</keyword>
<dbReference type="InterPro" id="IPR037239">
    <property type="entry name" value="OSBP_sf"/>
</dbReference>
<dbReference type="SUPFAM" id="SSF50729">
    <property type="entry name" value="PH domain-like"/>
    <property type="match status" value="1"/>
</dbReference>
<dbReference type="RefSeq" id="XP_069203430.1">
    <property type="nucleotide sequence ID" value="XM_069347585.1"/>
</dbReference>
<dbReference type="Gene3D" id="2.60.120.680">
    <property type="entry name" value="GOLD domain"/>
    <property type="match status" value="1"/>
</dbReference>
<evidence type="ECO:0000259" key="6">
    <source>
        <dbReference type="PROSITE" id="PS50003"/>
    </source>
</evidence>
<keyword evidence="4" id="KW-0446">Lipid-binding</keyword>